<reference evidence="1 2" key="1">
    <citation type="submission" date="2024-01" db="EMBL/GenBank/DDBJ databases">
        <title>The genomes of 5 underutilized Papilionoideae crops provide insights into root nodulation and disease resistanc.</title>
        <authorList>
            <person name="Yuan L."/>
        </authorList>
    </citation>
    <scope>NUCLEOTIDE SEQUENCE [LARGE SCALE GENOMIC DNA]</scope>
    <source>
        <strain evidence="1">ZHUSHIDOU_FW_LH</strain>
        <tissue evidence="1">Leaf</tissue>
    </source>
</reference>
<dbReference type="EMBL" id="JAYWIO010000004">
    <property type="protein sequence ID" value="KAK7267058.1"/>
    <property type="molecule type" value="Genomic_DNA"/>
</dbReference>
<accession>A0AAN9F449</accession>
<comment type="caution">
    <text evidence="1">The sequence shown here is derived from an EMBL/GenBank/DDBJ whole genome shotgun (WGS) entry which is preliminary data.</text>
</comment>
<evidence type="ECO:0000313" key="2">
    <source>
        <dbReference type="Proteomes" id="UP001372338"/>
    </source>
</evidence>
<dbReference type="Proteomes" id="UP001372338">
    <property type="component" value="Unassembled WGS sequence"/>
</dbReference>
<proteinExistence type="predicted"/>
<dbReference type="AlphaFoldDB" id="A0AAN9F449"/>
<evidence type="ECO:0000313" key="1">
    <source>
        <dbReference type="EMBL" id="KAK7267058.1"/>
    </source>
</evidence>
<keyword evidence="2" id="KW-1185">Reference proteome</keyword>
<name>A0AAN9F449_CROPI</name>
<gene>
    <name evidence="1" type="ORF">RIF29_19722</name>
</gene>
<organism evidence="1 2">
    <name type="scientific">Crotalaria pallida</name>
    <name type="common">Smooth rattlebox</name>
    <name type="synonym">Crotalaria striata</name>
    <dbReference type="NCBI Taxonomy" id="3830"/>
    <lineage>
        <taxon>Eukaryota</taxon>
        <taxon>Viridiplantae</taxon>
        <taxon>Streptophyta</taxon>
        <taxon>Embryophyta</taxon>
        <taxon>Tracheophyta</taxon>
        <taxon>Spermatophyta</taxon>
        <taxon>Magnoliopsida</taxon>
        <taxon>eudicotyledons</taxon>
        <taxon>Gunneridae</taxon>
        <taxon>Pentapetalae</taxon>
        <taxon>rosids</taxon>
        <taxon>fabids</taxon>
        <taxon>Fabales</taxon>
        <taxon>Fabaceae</taxon>
        <taxon>Papilionoideae</taxon>
        <taxon>50 kb inversion clade</taxon>
        <taxon>genistoids sensu lato</taxon>
        <taxon>core genistoids</taxon>
        <taxon>Crotalarieae</taxon>
        <taxon>Crotalaria</taxon>
    </lineage>
</organism>
<sequence>MFAIPTHIKAWTYSGYGNSTADIVKWKRIVDEWVKLKTPGQADTDVMADEDSPDHLLHFLGKLRFCLAIWLSNILFHLTS</sequence>
<protein>
    <submittedName>
        <fullName evidence="1">Uncharacterized protein</fullName>
    </submittedName>
</protein>